<proteinExistence type="predicted"/>
<protein>
    <submittedName>
        <fullName evidence="1">Uncharacterized protein</fullName>
    </submittedName>
</protein>
<dbReference type="EMBL" id="FWWU01000005">
    <property type="protein sequence ID" value="SMB81745.1"/>
    <property type="molecule type" value="Genomic_DNA"/>
</dbReference>
<gene>
    <name evidence="1" type="ORF">SAMN00790413_04703</name>
</gene>
<evidence type="ECO:0000313" key="2">
    <source>
        <dbReference type="Proteomes" id="UP000192582"/>
    </source>
</evidence>
<organism evidence="1 2">
    <name type="scientific">Deinococcus hopiensis KR-140</name>
    <dbReference type="NCBI Taxonomy" id="695939"/>
    <lineage>
        <taxon>Bacteria</taxon>
        <taxon>Thermotogati</taxon>
        <taxon>Deinococcota</taxon>
        <taxon>Deinococci</taxon>
        <taxon>Deinococcales</taxon>
        <taxon>Deinococcaceae</taxon>
        <taxon>Deinococcus</taxon>
    </lineage>
</organism>
<reference evidence="1 2" key="1">
    <citation type="submission" date="2017-04" db="EMBL/GenBank/DDBJ databases">
        <authorList>
            <person name="Afonso C.L."/>
            <person name="Miller P.J."/>
            <person name="Scott M.A."/>
            <person name="Spackman E."/>
            <person name="Goraichik I."/>
            <person name="Dimitrov K.M."/>
            <person name="Suarez D.L."/>
            <person name="Swayne D.E."/>
        </authorList>
    </citation>
    <scope>NUCLEOTIDE SEQUENCE [LARGE SCALE GENOMIC DNA]</scope>
    <source>
        <strain evidence="1 2">KR-140</strain>
    </source>
</reference>
<sequence length="98" mass="11299">MDVERFKNWLEASRQDVEKNGVHVQVHSSNELSMDPDIVFKLESNTVLATIGIWSGLQEAELHAIAMEAIDSIALYQIRLINNKFDVLFRPIITLFKW</sequence>
<keyword evidence="2" id="KW-1185">Reference proteome</keyword>
<accession>A0A1W1UKU0</accession>
<name>A0A1W1UKU0_9DEIO</name>
<dbReference type="AlphaFoldDB" id="A0A1W1UKU0"/>
<dbReference type="Proteomes" id="UP000192582">
    <property type="component" value="Unassembled WGS sequence"/>
</dbReference>
<evidence type="ECO:0000313" key="1">
    <source>
        <dbReference type="EMBL" id="SMB81745.1"/>
    </source>
</evidence>